<evidence type="ECO:0000256" key="1">
    <source>
        <dbReference type="SAM" id="MobiDB-lite"/>
    </source>
</evidence>
<organism evidence="2">
    <name type="scientific">Tanacetum cinerariifolium</name>
    <name type="common">Dalmatian daisy</name>
    <name type="synonym">Chrysanthemum cinerariifolium</name>
    <dbReference type="NCBI Taxonomy" id="118510"/>
    <lineage>
        <taxon>Eukaryota</taxon>
        <taxon>Viridiplantae</taxon>
        <taxon>Streptophyta</taxon>
        <taxon>Embryophyta</taxon>
        <taxon>Tracheophyta</taxon>
        <taxon>Spermatophyta</taxon>
        <taxon>Magnoliopsida</taxon>
        <taxon>eudicotyledons</taxon>
        <taxon>Gunneridae</taxon>
        <taxon>Pentapetalae</taxon>
        <taxon>asterids</taxon>
        <taxon>campanulids</taxon>
        <taxon>Asterales</taxon>
        <taxon>Asteraceae</taxon>
        <taxon>Asteroideae</taxon>
        <taxon>Anthemideae</taxon>
        <taxon>Anthemidinae</taxon>
        <taxon>Tanacetum</taxon>
    </lineage>
</organism>
<gene>
    <name evidence="2" type="ORF">Tci_928219</name>
</gene>
<feature type="compositionally biased region" description="Basic and acidic residues" evidence="1">
    <location>
        <begin position="1"/>
        <end position="17"/>
    </location>
</feature>
<dbReference type="EMBL" id="BKCJ011827316">
    <property type="protein sequence ID" value="GFD56250.1"/>
    <property type="molecule type" value="Genomic_DNA"/>
</dbReference>
<evidence type="ECO:0000313" key="2">
    <source>
        <dbReference type="EMBL" id="GFD56250.1"/>
    </source>
</evidence>
<proteinExistence type="predicted"/>
<sequence length="36" mass="3970">MGRLRGHDRLPRHDVAQHRGQAQGHGAAQQVASRKS</sequence>
<name>A0A699XCV6_TANCI</name>
<accession>A0A699XCV6</accession>
<protein>
    <submittedName>
        <fullName evidence="2">Uncharacterized protein</fullName>
    </submittedName>
</protein>
<feature type="compositionally biased region" description="Low complexity" evidence="1">
    <location>
        <begin position="18"/>
        <end position="36"/>
    </location>
</feature>
<dbReference type="AlphaFoldDB" id="A0A699XCV6"/>
<comment type="caution">
    <text evidence="2">The sequence shown here is derived from an EMBL/GenBank/DDBJ whole genome shotgun (WGS) entry which is preliminary data.</text>
</comment>
<feature type="non-terminal residue" evidence="2">
    <location>
        <position position="36"/>
    </location>
</feature>
<feature type="region of interest" description="Disordered" evidence="1">
    <location>
        <begin position="1"/>
        <end position="36"/>
    </location>
</feature>
<reference evidence="2" key="1">
    <citation type="journal article" date="2019" name="Sci. Rep.">
        <title>Draft genome of Tanacetum cinerariifolium, the natural source of mosquito coil.</title>
        <authorList>
            <person name="Yamashiro T."/>
            <person name="Shiraishi A."/>
            <person name="Satake H."/>
            <person name="Nakayama K."/>
        </authorList>
    </citation>
    <scope>NUCLEOTIDE SEQUENCE</scope>
</reference>